<dbReference type="Gene3D" id="3.90.550.10">
    <property type="entry name" value="Spore Coat Polysaccharide Biosynthesis Protein SpsA, Chain A"/>
    <property type="match status" value="1"/>
</dbReference>
<dbReference type="eggNOG" id="COG2068">
    <property type="taxonomic scope" value="Bacteria"/>
</dbReference>
<dbReference type="RefSeq" id="WP_035450605.1">
    <property type="nucleotide sequence ID" value="NZ_AZGA01000088.1"/>
</dbReference>
<dbReference type="AlphaFoldDB" id="X0PN14"/>
<reference evidence="2 3" key="1">
    <citation type="journal article" date="2015" name="Genome Announc.">
        <title>Expanding the biotechnology potential of lactobacilli through comparative genomics of 213 strains and associated genera.</title>
        <authorList>
            <person name="Sun Z."/>
            <person name="Harris H.M."/>
            <person name="McCann A."/>
            <person name="Guo C."/>
            <person name="Argimon S."/>
            <person name="Zhang W."/>
            <person name="Yang X."/>
            <person name="Jeffery I.B."/>
            <person name="Cooney J.C."/>
            <person name="Kagawa T.F."/>
            <person name="Liu W."/>
            <person name="Song Y."/>
            <person name="Salvetti E."/>
            <person name="Wrobel A."/>
            <person name="Rasinkangas P."/>
            <person name="Parkhill J."/>
            <person name="Rea M.C."/>
            <person name="O'Sullivan O."/>
            <person name="Ritari J."/>
            <person name="Douillard F.P."/>
            <person name="Paul Ross R."/>
            <person name="Yang R."/>
            <person name="Briner A.E."/>
            <person name="Felis G.E."/>
            <person name="de Vos W.M."/>
            <person name="Barrangou R."/>
            <person name="Klaenhammer T.R."/>
            <person name="Caufield P.W."/>
            <person name="Cui Y."/>
            <person name="Zhang H."/>
            <person name="O'Toole P.W."/>
        </authorList>
    </citation>
    <scope>NUCLEOTIDE SEQUENCE [LARGE SCALE GENOMIC DNA]</scope>
    <source>
        <strain evidence="2 3">DSM 18527</strain>
    </source>
</reference>
<evidence type="ECO:0000313" key="2">
    <source>
        <dbReference type="EMBL" id="KRM30622.1"/>
    </source>
</evidence>
<comment type="caution">
    <text evidence="2">The sequence shown here is derived from an EMBL/GenBank/DDBJ whole genome shotgun (WGS) entry which is preliminary data.</text>
</comment>
<protein>
    <recommendedName>
        <fullName evidence="1">MobA-like NTP transferase domain-containing protein</fullName>
    </recommendedName>
</protein>
<dbReference type="PATRIC" id="fig|1423734.3.peg.1777"/>
<dbReference type="InterPro" id="IPR029044">
    <property type="entry name" value="Nucleotide-diphossugar_trans"/>
</dbReference>
<dbReference type="PANTHER" id="PTHR43777:SF1">
    <property type="entry name" value="MOLYBDENUM COFACTOR CYTIDYLYLTRANSFERASE"/>
    <property type="match status" value="1"/>
</dbReference>
<organism evidence="2 3">
    <name type="scientific">Agrilactobacillus composti DSM 18527 = JCM 14202</name>
    <dbReference type="NCBI Taxonomy" id="1423734"/>
    <lineage>
        <taxon>Bacteria</taxon>
        <taxon>Bacillati</taxon>
        <taxon>Bacillota</taxon>
        <taxon>Bacilli</taxon>
        <taxon>Lactobacillales</taxon>
        <taxon>Lactobacillaceae</taxon>
        <taxon>Agrilactobacillus</taxon>
    </lineage>
</organism>
<evidence type="ECO:0000259" key="1">
    <source>
        <dbReference type="Pfam" id="PF12804"/>
    </source>
</evidence>
<dbReference type="InterPro" id="IPR025877">
    <property type="entry name" value="MobA-like_NTP_Trfase"/>
</dbReference>
<dbReference type="EMBL" id="AZGA01000088">
    <property type="protein sequence ID" value="KRM30622.1"/>
    <property type="molecule type" value="Genomic_DNA"/>
</dbReference>
<dbReference type="STRING" id="1423734.FC83_GL001758"/>
<evidence type="ECO:0000313" key="3">
    <source>
        <dbReference type="Proteomes" id="UP000051236"/>
    </source>
</evidence>
<feature type="domain" description="MobA-like NTP transferase" evidence="1">
    <location>
        <begin position="5"/>
        <end position="160"/>
    </location>
</feature>
<dbReference type="GO" id="GO:0016779">
    <property type="term" value="F:nucleotidyltransferase activity"/>
    <property type="evidence" value="ECO:0007669"/>
    <property type="project" value="UniProtKB-ARBA"/>
</dbReference>
<gene>
    <name evidence="2" type="ORF">FC83_GL001758</name>
</gene>
<accession>X0PN14</accession>
<dbReference type="Proteomes" id="UP000051236">
    <property type="component" value="Unassembled WGS sequence"/>
</dbReference>
<dbReference type="OrthoDB" id="285216at2"/>
<dbReference type="SUPFAM" id="SSF53448">
    <property type="entry name" value="Nucleotide-diphospho-sugar transferases"/>
    <property type="match status" value="1"/>
</dbReference>
<dbReference type="PANTHER" id="PTHR43777">
    <property type="entry name" value="MOLYBDENUM COFACTOR CYTIDYLYLTRANSFERASE"/>
    <property type="match status" value="1"/>
</dbReference>
<proteinExistence type="predicted"/>
<keyword evidence="3" id="KW-1185">Reference proteome</keyword>
<dbReference type="CDD" id="cd04182">
    <property type="entry name" value="GT_2_like_f"/>
    <property type="match status" value="1"/>
</dbReference>
<name>X0PN14_9LACO</name>
<dbReference type="Pfam" id="PF12804">
    <property type="entry name" value="NTP_transf_3"/>
    <property type="match status" value="1"/>
</dbReference>
<sequence length="194" mass="21465">MKISAIVLASGLSQRMGSANKLFMTYRGETFLDKTLRLVTQLPVYERLLVIGPADLKQAHVPQGYKLLVNHNPELGQSHSVVLGTQMATGDAYIYLAIDQPDLRVSDVHPLLLLAKSDKIVYPTILTQPSNPMVFGSHFRDELLQLTGDSGGRQIRTQHPEACISVPVTPGPFEDVDTLGQYKNLIKEGSDYEY</sequence>